<reference evidence="2 3" key="1">
    <citation type="submission" date="2021-06" db="EMBL/GenBank/DDBJ databases">
        <title>Caerostris extrusa draft genome.</title>
        <authorList>
            <person name="Kono N."/>
            <person name="Arakawa K."/>
        </authorList>
    </citation>
    <scope>NUCLEOTIDE SEQUENCE [LARGE SCALE GENOMIC DNA]</scope>
</reference>
<protein>
    <submittedName>
        <fullName evidence="2">Uncharacterized protein</fullName>
    </submittedName>
</protein>
<dbReference type="EMBL" id="BPLR01015106">
    <property type="protein sequence ID" value="GIY73616.1"/>
    <property type="molecule type" value="Genomic_DNA"/>
</dbReference>
<gene>
    <name evidence="2" type="ORF">CEXT_714331</name>
</gene>
<proteinExistence type="predicted"/>
<feature type="compositionally biased region" description="Basic and acidic residues" evidence="1">
    <location>
        <begin position="50"/>
        <end position="62"/>
    </location>
</feature>
<evidence type="ECO:0000256" key="1">
    <source>
        <dbReference type="SAM" id="MobiDB-lite"/>
    </source>
</evidence>
<dbReference type="Proteomes" id="UP001054945">
    <property type="component" value="Unassembled WGS sequence"/>
</dbReference>
<keyword evidence="3" id="KW-1185">Reference proteome</keyword>
<evidence type="ECO:0000313" key="2">
    <source>
        <dbReference type="EMBL" id="GIY73616.1"/>
    </source>
</evidence>
<name>A0AAV4VTQ6_CAEEX</name>
<accession>A0AAV4VTQ6</accession>
<dbReference type="AlphaFoldDB" id="A0AAV4VTQ6"/>
<feature type="region of interest" description="Disordered" evidence="1">
    <location>
        <begin position="31"/>
        <end position="62"/>
    </location>
</feature>
<organism evidence="2 3">
    <name type="scientific">Caerostris extrusa</name>
    <name type="common">Bark spider</name>
    <name type="synonym">Caerostris bankana</name>
    <dbReference type="NCBI Taxonomy" id="172846"/>
    <lineage>
        <taxon>Eukaryota</taxon>
        <taxon>Metazoa</taxon>
        <taxon>Ecdysozoa</taxon>
        <taxon>Arthropoda</taxon>
        <taxon>Chelicerata</taxon>
        <taxon>Arachnida</taxon>
        <taxon>Araneae</taxon>
        <taxon>Araneomorphae</taxon>
        <taxon>Entelegynae</taxon>
        <taxon>Araneoidea</taxon>
        <taxon>Araneidae</taxon>
        <taxon>Caerostris</taxon>
    </lineage>
</organism>
<evidence type="ECO:0000313" key="3">
    <source>
        <dbReference type="Proteomes" id="UP001054945"/>
    </source>
</evidence>
<comment type="caution">
    <text evidence="2">The sequence shown here is derived from an EMBL/GenBank/DDBJ whole genome shotgun (WGS) entry which is preliminary data.</text>
</comment>
<sequence>MSEKIAGWTTTGKDIAYDGVLVEKSFKTPMKTPHRSLYGAGAPEEEEEADHSGKEHASAEFDHSGTFRASINSMVRLLSNHGGSSVFGEKQKNDLTHLKQIRSIMLFSNPISFDLEAISQLEQQICKVSDSTIFKVCHVLDNL</sequence>